<evidence type="ECO:0000313" key="1">
    <source>
        <dbReference type="EMBL" id="XHH50070.1"/>
    </source>
</evidence>
<gene>
    <name evidence="1" type="ORF">LVJ77_12085</name>
</gene>
<keyword evidence="2" id="KW-1185">Reference proteome</keyword>
<reference evidence="1 2" key="1">
    <citation type="journal article" date="2022" name="Res Sq">
        <title>Evolution of multicellular longitudinally dividing oral cavity symbionts (Neisseriaceae).</title>
        <authorList>
            <person name="Nyongesa S."/>
            <person name="Weber P."/>
            <person name="Bernet E."/>
            <person name="Pullido F."/>
            <person name="Nieckarz M."/>
            <person name="Delaby M."/>
            <person name="Nieves C."/>
            <person name="Viehboeck T."/>
            <person name="Krause N."/>
            <person name="Rivera-Millot A."/>
            <person name="Nakamura A."/>
            <person name="Vischer N."/>
            <person name="VanNieuwenhze M."/>
            <person name="Brun Y."/>
            <person name="Cava F."/>
            <person name="Bulgheresi S."/>
            <person name="Veyrier F."/>
        </authorList>
    </citation>
    <scope>NUCLEOTIDE SEQUENCE [LARGE SCALE GENOMIC DNA]</scope>
    <source>
        <strain evidence="1 2">17694</strain>
    </source>
</reference>
<name>A0ABD8B7Y8_9NEIS</name>
<protein>
    <submittedName>
        <fullName evidence="1">Uncharacterized protein</fullName>
    </submittedName>
</protein>
<dbReference type="AlphaFoldDB" id="A0ABD8B7Y8"/>
<sequence>MNIALTPPLAALIADTDFPDDDVIIGSTLGSWRDAAALVFDMI</sequence>
<evidence type="ECO:0000313" key="2">
    <source>
        <dbReference type="Proteomes" id="UP000831534"/>
    </source>
</evidence>
<accession>A0ABD8B7Y8</accession>
<proteinExistence type="predicted"/>
<dbReference type="RefSeq" id="WP_281168312.1">
    <property type="nucleotide sequence ID" value="NZ_CP091521.1"/>
</dbReference>
<dbReference type="KEGG" id="ckh:LVJ77_12085"/>
<organism evidence="1 2">
    <name type="scientific">Conchiformibius kuhniae</name>
    <dbReference type="NCBI Taxonomy" id="211502"/>
    <lineage>
        <taxon>Bacteria</taxon>
        <taxon>Pseudomonadati</taxon>
        <taxon>Pseudomonadota</taxon>
        <taxon>Betaproteobacteria</taxon>
        <taxon>Neisseriales</taxon>
        <taxon>Neisseriaceae</taxon>
        <taxon>Conchiformibius</taxon>
    </lineage>
</organism>
<dbReference type="EMBL" id="CP091521">
    <property type="protein sequence ID" value="XHH50070.1"/>
    <property type="molecule type" value="Genomic_DNA"/>
</dbReference>
<dbReference type="Proteomes" id="UP000831534">
    <property type="component" value="Chromosome"/>
</dbReference>